<feature type="signal peptide" evidence="1">
    <location>
        <begin position="1"/>
        <end position="21"/>
    </location>
</feature>
<keyword evidence="1" id="KW-0732">Signal</keyword>
<evidence type="ECO:0000313" key="3">
    <source>
        <dbReference type="Proteomes" id="UP001153069"/>
    </source>
</evidence>
<evidence type="ECO:0008006" key="4">
    <source>
        <dbReference type="Google" id="ProtNLM"/>
    </source>
</evidence>
<evidence type="ECO:0000313" key="2">
    <source>
        <dbReference type="EMBL" id="CAB9526360.1"/>
    </source>
</evidence>
<dbReference type="AlphaFoldDB" id="A0A9N8HVJ2"/>
<name>A0A9N8HVJ2_9STRA</name>
<evidence type="ECO:0000256" key="1">
    <source>
        <dbReference type="SAM" id="SignalP"/>
    </source>
</evidence>
<feature type="chain" id="PRO_5040199396" description="Fe2OG dioxygenase domain-containing protein" evidence="1">
    <location>
        <begin position="22"/>
        <end position="328"/>
    </location>
</feature>
<keyword evidence="3" id="KW-1185">Reference proteome</keyword>
<reference evidence="2" key="1">
    <citation type="submission" date="2020-06" db="EMBL/GenBank/DDBJ databases">
        <authorList>
            <consortium name="Plant Systems Biology data submission"/>
        </authorList>
    </citation>
    <scope>NUCLEOTIDE SEQUENCE</scope>
    <source>
        <strain evidence="2">D6</strain>
    </source>
</reference>
<organism evidence="2 3">
    <name type="scientific">Seminavis robusta</name>
    <dbReference type="NCBI Taxonomy" id="568900"/>
    <lineage>
        <taxon>Eukaryota</taxon>
        <taxon>Sar</taxon>
        <taxon>Stramenopiles</taxon>
        <taxon>Ochrophyta</taxon>
        <taxon>Bacillariophyta</taxon>
        <taxon>Bacillariophyceae</taxon>
        <taxon>Bacillariophycidae</taxon>
        <taxon>Naviculales</taxon>
        <taxon>Naviculaceae</taxon>
        <taxon>Seminavis</taxon>
    </lineage>
</organism>
<proteinExistence type="predicted"/>
<accession>A0A9N8HVJ2</accession>
<comment type="caution">
    <text evidence="2">The sequence shown here is derived from an EMBL/GenBank/DDBJ whole genome shotgun (WGS) entry which is preliminary data.</text>
</comment>
<sequence>MLIYSSLTTILLLAVFSKTWALTETERLEGYYARNYTWPPKFLPDNPGWVKLMTQRLEQTINPAVVAPNFTELGFGMTRAPEPLMEDLRNAIRDGLKNGDARLEGKIDVIDGPQEPLFIDRPDLTQRVLRELHPYVEAWAGTELTPFTAYGLRLYQNQSALWMHVDKVQTHVVSFILHIDKSDDAEDWPIFIEDFEGNTHEVSLTSGDMVFYESSKCNHGRPRRLNGSWYSSIFVHYYPKHGWAEVDHKMENHYAIPPNWNTPVKPEDKKYTPLTMEGTSFREKECPDDWCLTQNTIKWSGPGEEGVWLDPKFRKHPLEFKTRSVMVE</sequence>
<protein>
    <recommendedName>
        <fullName evidence="4">Fe2OG dioxygenase domain-containing protein</fullName>
    </recommendedName>
</protein>
<dbReference type="EMBL" id="CAICTM010001814">
    <property type="protein sequence ID" value="CAB9526360.1"/>
    <property type="molecule type" value="Genomic_DNA"/>
</dbReference>
<gene>
    <name evidence="2" type="ORF">SEMRO_1816_G299460.1</name>
</gene>
<dbReference type="OrthoDB" id="37542at2759"/>
<dbReference type="Proteomes" id="UP001153069">
    <property type="component" value="Unassembled WGS sequence"/>
</dbReference>